<comment type="caution">
    <text evidence="3">The sequence shown here is derived from an EMBL/GenBank/DDBJ whole genome shotgun (WGS) entry which is preliminary data.</text>
</comment>
<evidence type="ECO:0000256" key="1">
    <source>
        <dbReference type="SAM" id="MobiDB-lite"/>
    </source>
</evidence>
<keyword evidence="4" id="KW-1185">Reference proteome</keyword>
<evidence type="ECO:0000313" key="3">
    <source>
        <dbReference type="EMBL" id="KAK9916603.1"/>
    </source>
</evidence>
<keyword evidence="2" id="KW-0812">Transmembrane</keyword>
<dbReference type="EMBL" id="JALJOT010000003">
    <property type="protein sequence ID" value="KAK9916603.1"/>
    <property type="molecule type" value="Genomic_DNA"/>
</dbReference>
<keyword evidence="2" id="KW-0472">Membrane</keyword>
<organism evidence="3 4">
    <name type="scientific">Coccomyxa subellipsoidea</name>
    <dbReference type="NCBI Taxonomy" id="248742"/>
    <lineage>
        <taxon>Eukaryota</taxon>
        <taxon>Viridiplantae</taxon>
        <taxon>Chlorophyta</taxon>
        <taxon>core chlorophytes</taxon>
        <taxon>Trebouxiophyceae</taxon>
        <taxon>Trebouxiophyceae incertae sedis</taxon>
        <taxon>Coccomyxaceae</taxon>
        <taxon>Coccomyxa</taxon>
    </lineage>
</organism>
<proteinExistence type="predicted"/>
<gene>
    <name evidence="3" type="ORF">WJX75_004756</name>
</gene>
<feature type="region of interest" description="Disordered" evidence="1">
    <location>
        <begin position="344"/>
        <end position="388"/>
    </location>
</feature>
<evidence type="ECO:0000256" key="2">
    <source>
        <dbReference type="SAM" id="Phobius"/>
    </source>
</evidence>
<name>A0ABR2YXH9_9CHLO</name>
<sequence>MYKRDFAVLLLSAFAIYFTIQHEGAFSYRRAWYHHLEHDQALLESTDVLPPPVAADLNGDGRMEVITATHDAKLQVLGPRRPGHAGEGFAKAKLLAEVSLAPYGPNEVLSSHRAVALASGYLDPKRNELVRALRKQVLVVVTASWDVLCFDHNLRLQWTARVKEDVPHGAHMAVREVAIHISNHTTRVGDRGVVVIGGSVDLGDLAHQGDEGDASDEDVLERELAAERSQEAFHASAKEGEALQDMDRGSKHQGVDVSRHFSYYAFDGGSGAPRWKHEGADFHRDTERLSQQLLPALDFRMDAAALEARHFGEVACRDFRESVLAVLPHRWARRSDTRLQLAHFVHHRPHGGDRKRRLADRGDPTGGPKKPRRPGRSPGGWPDRASLHHSNPVAKALGKVAERAVLGGGGGKADAGGAAQHSAHSVAPNVLVAHLEEGIEAVHLYSGRTLCKLHLPSPGLHADLNGDGVLDHVQVAGGHGSPDGATSSHRHTPGCWAVAKSGIPPREPLFNATICRFPGQWGAEASARAFSFGTDGGVVPLEVAPPAFLPVPGPRGLYQQGHGLAAFLNSRGEVTAYNAHGERLWQHAMGLAWSNRRPGGLTGGNAARRVTPTLEALPLRTGAVPAALLASGSWSAVVLSEHGNRLETLQFPALPALPLQIADFNGDGLNDIILVSHDGLYGWAQVRHPGGVPFAVLIACLIVAMAVVYFTQQAGPGRGKAKKGRSTDRVD</sequence>
<reference evidence="3 4" key="1">
    <citation type="journal article" date="2024" name="Nat. Commun.">
        <title>Phylogenomics reveals the evolutionary origins of lichenization in chlorophyte algae.</title>
        <authorList>
            <person name="Puginier C."/>
            <person name="Libourel C."/>
            <person name="Otte J."/>
            <person name="Skaloud P."/>
            <person name="Haon M."/>
            <person name="Grisel S."/>
            <person name="Petersen M."/>
            <person name="Berrin J.G."/>
            <person name="Delaux P.M."/>
            <person name="Dal Grande F."/>
            <person name="Keller J."/>
        </authorList>
    </citation>
    <scope>NUCLEOTIDE SEQUENCE [LARGE SCALE GENOMIC DNA]</scope>
    <source>
        <strain evidence="3 4">SAG 216-7</strain>
    </source>
</reference>
<dbReference type="PANTHER" id="PTHR34284">
    <property type="entry name" value="FG-GAP REPEAT-CONTAINING PROTEIN"/>
    <property type="match status" value="1"/>
</dbReference>
<protein>
    <recommendedName>
        <fullName evidence="5">FG-GAP repeat-containing protein</fullName>
    </recommendedName>
</protein>
<evidence type="ECO:0000313" key="4">
    <source>
        <dbReference type="Proteomes" id="UP001491310"/>
    </source>
</evidence>
<accession>A0ABR2YXH9</accession>
<evidence type="ECO:0008006" key="5">
    <source>
        <dbReference type="Google" id="ProtNLM"/>
    </source>
</evidence>
<dbReference type="InterPro" id="IPR028994">
    <property type="entry name" value="Integrin_alpha_N"/>
</dbReference>
<dbReference type="PANTHER" id="PTHR34284:SF1">
    <property type="entry name" value="FG-GAP REPEAT-CONTAINING PROTEIN"/>
    <property type="match status" value="1"/>
</dbReference>
<feature type="compositionally biased region" description="Basic residues" evidence="1">
    <location>
        <begin position="344"/>
        <end position="358"/>
    </location>
</feature>
<dbReference type="Proteomes" id="UP001491310">
    <property type="component" value="Unassembled WGS sequence"/>
</dbReference>
<keyword evidence="2" id="KW-1133">Transmembrane helix</keyword>
<feature type="region of interest" description="Disordered" evidence="1">
    <location>
        <begin position="230"/>
        <end position="251"/>
    </location>
</feature>
<feature type="transmembrane region" description="Helical" evidence="2">
    <location>
        <begin position="691"/>
        <end position="710"/>
    </location>
</feature>
<dbReference type="SUPFAM" id="SSF69318">
    <property type="entry name" value="Integrin alpha N-terminal domain"/>
    <property type="match status" value="1"/>
</dbReference>